<dbReference type="CDD" id="cd01748">
    <property type="entry name" value="GATase1_IGP_Synthase"/>
    <property type="match status" value="1"/>
</dbReference>
<name>A0A2A5WBY9_9GAMM</name>
<dbReference type="GO" id="GO:0016829">
    <property type="term" value="F:lyase activity"/>
    <property type="evidence" value="ECO:0007669"/>
    <property type="project" value="UniProtKB-KW"/>
</dbReference>
<dbReference type="AlphaFoldDB" id="A0A2A5WBY9"/>
<evidence type="ECO:0000256" key="9">
    <source>
        <dbReference type="ARBA" id="ARBA00023239"/>
    </source>
</evidence>
<proteinExistence type="inferred from homology"/>
<dbReference type="PROSITE" id="PS51273">
    <property type="entry name" value="GATASE_TYPE_1"/>
    <property type="match status" value="1"/>
</dbReference>
<dbReference type="GO" id="GO:0000105">
    <property type="term" value="P:L-histidine biosynthetic process"/>
    <property type="evidence" value="ECO:0007669"/>
    <property type="project" value="UniProtKB-UniRule"/>
</dbReference>
<evidence type="ECO:0000256" key="5">
    <source>
        <dbReference type="ARBA" id="ARBA00022605"/>
    </source>
</evidence>
<comment type="catalytic activity">
    <reaction evidence="11 12">
        <text>L-glutamine + H2O = L-glutamate + NH4(+)</text>
        <dbReference type="Rhea" id="RHEA:15889"/>
        <dbReference type="ChEBI" id="CHEBI:15377"/>
        <dbReference type="ChEBI" id="CHEBI:28938"/>
        <dbReference type="ChEBI" id="CHEBI:29985"/>
        <dbReference type="ChEBI" id="CHEBI:58359"/>
        <dbReference type="EC" id="3.5.1.2"/>
    </reaction>
</comment>
<evidence type="ECO:0000256" key="6">
    <source>
        <dbReference type="ARBA" id="ARBA00022801"/>
    </source>
</evidence>
<evidence type="ECO:0000256" key="13">
    <source>
        <dbReference type="PIRSR" id="PIRSR000495-1"/>
    </source>
</evidence>
<dbReference type="PANTHER" id="PTHR42701:SF2">
    <property type="entry name" value="IMIDAZOLE GLYCEROL PHOSPHATE SYNTHASE SUBUNIT HISH 1"/>
    <property type="match status" value="1"/>
</dbReference>
<evidence type="ECO:0000256" key="4">
    <source>
        <dbReference type="ARBA" id="ARBA00022490"/>
    </source>
</evidence>
<dbReference type="HAMAP" id="MF_00278">
    <property type="entry name" value="HisH"/>
    <property type="match status" value="1"/>
</dbReference>
<dbReference type="Gene3D" id="3.40.50.880">
    <property type="match status" value="1"/>
</dbReference>
<dbReference type="InterPro" id="IPR029062">
    <property type="entry name" value="Class_I_gatase-like"/>
</dbReference>
<keyword evidence="7 12" id="KW-0315">Glutamine amidotransferase</keyword>
<evidence type="ECO:0000313" key="15">
    <source>
        <dbReference type="EMBL" id="PDH33676.1"/>
    </source>
</evidence>
<evidence type="ECO:0000256" key="10">
    <source>
        <dbReference type="ARBA" id="ARBA00047838"/>
    </source>
</evidence>
<feature type="active site" description="Nucleophile" evidence="12 13">
    <location>
        <position position="86"/>
    </location>
</feature>
<dbReference type="InterPro" id="IPR010139">
    <property type="entry name" value="Imidazole-glycPsynth_HisH"/>
</dbReference>
<evidence type="ECO:0000256" key="8">
    <source>
        <dbReference type="ARBA" id="ARBA00023102"/>
    </source>
</evidence>
<comment type="caution">
    <text evidence="15">The sequence shown here is derived from an EMBL/GenBank/DDBJ whole genome shotgun (WGS) entry which is preliminary data.</text>
</comment>
<gene>
    <name evidence="12" type="primary">hisH</name>
    <name evidence="15" type="ORF">CNF02_08090</name>
</gene>
<dbReference type="InterPro" id="IPR017926">
    <property type="entry name" value="GATASE"/>
</dbReference>
<dbReference type="NCBIfam" id="TIGR01855">
    <property type="entry name" value="IMP_synth_hisH"/>
    <property type="match status" value="1"/>
</dbReference>
<dbReference type="PANTHER" id="PTHR42701">
    <property type="entry name" value="IMIDAZOLE GLYCEROL PHOSPHATE SYNTHASE SUBUNIT HISH"/>
    <property type="match status" value="1"/>
</dbReference>
<dbReference type="EC" id="4.3.2.10" evidence="12"/>
<comment type="pathway">
    <text evidence="2 12">Amino-acid biosynthesis; L-histidine biosynthesis; L-histidine from 5-phospho-alpha-D-ribose 1-diphosphate: step 5/9.</text>
</comment>
<feature type="active site" evidence="12 13">
    <location>
        <position position="198"/>
    </location>
</feature>
<reference evidence="15 16" key="1">
    <citation type="submission" date="2017-08" db="EMBL/GenBank/DDBJ databases">
        <title>Fine stratification of microbial communities through a metagenomic profile of the photic zone.</title>
        <authorList>
            <person name="Haro-Moreno J.M."/>
            <person name="Lopez-Perez M."/>
            <person name="De La Torre J."/>
            <person name="Picazo A."/>
            <person name="Camacho A."/>
            <person name="Rodriguez-Valera F."/>
        </authorList>
    </citation>
    <scope>NUCLEOTIDE SEQUENCE [LARGE SCALE GENOMIC DNA]</scope>
    <source>
        <strain evidence="15">MED-G28</strain>
    </source>
</reference>
<keyword evidence="4 12" id="KW-0963">Cytoplasm</keyword>
<keyword evidence="8 12" id="KW-0368">Histidine biosynthesis</keyword>
<evidence type="ECO:0000259" key="14">
    <source>
        <dbReference type="Pfam" id="PF00117"/>
    </source>
</evidence>
<dbReference type="GO" id="GO:0005737">
    <property type="term" value="C:cytoplasm"/>
    <property type="evidence" value="ECO:0007669"/>
    <property type="project" value="UniProtKB-SubCell"/>
</dbReference>
<comment type="subcellular location">
    <subcellularLocation>
        <location evidence="1 12">Cytoplasm</location>
    </subcellularLocation>
</comment>
<dbReference type="GO" id="GO:0000107">
    <property type="term" value="F:imidazoleglycerol-phosphate synthase activity"/>
    <property type="evidence" value="ECO:0007669"/>
    <property type="project" value="UniProtKB-UniRule"/>
</dbReference>
<organism evidence="15 16">
    <name type="scientific">OM182 bacterium MED-G28</name>
    <dbReference type="NCBI Taxonomy" id="1986256"/>
    <lineage>
        <taxon>Bacteria</taxon>
        <taxon>Pseudomonadati</taxon>
        <taxon>Pseudomonadota</taxon>
        <taxon>Gammaproteobacteria</taxon>
        <taxon>OMG group</taxon>
        <taxon>OM182 clade</taxon>
    </lineage>
</organism>
<evidence type="ECO:0000256" key="1">
    <source>
        <dbReference type="ARBA" id="ARBA00004496"/>
    </source>
</evidence>
<accession>A0A2A5WBY9</accession>
<dbReference type="SUPFAM" id="SSF52317">
    <property type="entry name" value="Class I glutamine amidotransferase-like"/>
    <property type="match status" value="1"/>
</dbReference>
<keyword evidence="9 12" id="KW-0456">Lyase</keyword>
<evidence type="ECO:0000256" key="11">
    <source>
        <dbReference type="ARBA" id="ARBA00049534"/>
    </source>
</evidence>
<comment type="catalytic activity">
    <reaction evidence="10 12">
        <text>5-[(5-phospho-1-deoxy-D-ribulos-1-ylimino)methylamino]-1-(5-phospho-beta-D-ribosyl)imidazole-4-carboxamide + L-glutamine = D-erythro-1-(imidazol-4-yl)glycerol 3-phosphate + 5-amino-1-(5-phospho-beta-D-ribosyl)imidazole-4-carboxamide + L-glutamate + H(+)</text>
        <dbReference type="Rhea" id="RHEA:24793"/>
        <dbReference type="ChEBI" id="CHEBI:15378"/>
        <dbReference type="ChEBI" id="CHEBI:29985"/>
        <dbReference type="ChEBI" id="CHEBI:58278"/>
        <dbReference type="ChEBI" id="CHEBI:58359"/>
        <dbReference type="ChEBI" id="CHEBI:58475"/>
        <dbReference type="ChEBI" id="CHEBI:58525"/>
        <dbReference type="EC" id="4.3.2.10"/>
    </reaction>
</comment>
<evidence type="ECO:0000313" key="16">
    <source>
        <dbReference type="Proteomes" id="UP000219329"/>
    </source>
</evidence>
<feature type="domain" description="Glutamine amidotransferase" evidence="14">
    <location>
        <begin position="6"/>
        <end position="212"/>
    </location>
</feature>
<dbReference type="UniPathway" id="UPA00031">
    <property type="reaction ID" value="UER00010"/>
</dbReference>
<dbReference type="Pfam" id="PF00117">
    <property type="entry name" value="GATase"/>
    <property type="match status" value="1"/>
</dbReference>
<dbReference type="PIRSF" id="PIRSF000495">
    <property type="entry name" value="Amidotransf_hisH"/>
    <property type="match status" value="1"/>
</dbReference>
<keyword evidence="5 12" id="KW-0028">Amino-acid biosynthesis</keyword>
<evidence type="ECO:0000256" key="2">
    <source>
        <dbReference type="ARBA" id="ARBA00005091"/>
    </source>
</evidence>
<comment type="subunit">
    <text evidence="3 12">Heterodimer of HisH and HisF.</text>
</comment>
<protein>
    <recommendedName>
        <fullName evidence="12">Imidazole glycerol phosphate synthase subunit HisH</fullName>
        <ecNumber evidence="12">4.3.2.10</ecNumber>
    </recommendedName>
    <alternativeName>
        <fullName evidence="12">IGP synthase glutaminase subunit</fullName>
        <ecNumber evidence="12">3.5.1.2</ecNumber>
    </alternativeName>
    <alternativeName>
        <fullName evidence="12">IGP synthase subunit HisH</fullName>
    </alternativeName>
    <alternativeName>
        <fullName evidence="12">ImGP synthase subunit HisH</fullName>
        <shortName evidence="12">IGPS subunit HisH</shortName>
    </alternativeName>
</protein>
<dbReference type="FunFam" id="3.40.50.880:FF:000023">
    <property type="entry name" value="Imidazole glycerol phosphate synthase subunit HisH"/>
    <property type="match status" value="1"/>
</dbReference>
<evidence type="ECO:0000256" key="7">
    <source>
        <dbReference type="ARBA" id="ARBA00022962"/>
    </source>
</evidence>
<dbReference type="GO" id="GO:0004359">
    <property type="term" value="F:glutaminase activity"/>
    <property type="evidence" value="ECO:0007669"/>
    <property type="project" value="UniProtKB-EC"/>
</dbReference>
<feature type="active site" evidence="12 13">
    <location>
        <position position="196"/>
    </location>
</feature>
<keyword evidence="6 12" id="KW-0378">Hydrolase</keyword>
<dbReference type="Proteomes" id="UP000219329">
    <property type="component" value="Unassembled WGS sequence"/>
</dbReference>
<sequence length="218" mass="24268">MNKVAVIDYGMGNLHSVAKAVEHVGYELGEGTEVHVTPDPKIIAAADRVIFPGVGAIRDCMAEIKRLNVGHIVGEAMKTKPVLAICVGMQALMQHSEENDGVNCLGFMKGQVKYFGDNLIDKNSQRLKVPHMGWNEVKQTQQHSLWRDVPDNSRFYFVHSYYVKADDSEKITGTTNYGTEIVATLAADNIFATQFHPEKSQTVGLTMLRNFLQWDGQN</sequence>
<evidence type="ECO:0000256" key="3">
    <source>
        <dbReference type="ARBA" id="ARBA00011152"/>
    </source>
</evidence>
<evidence type="ECO:0000256" key="12">
    <source>
        <dbReference type="HAMAP-Rule" id="MF_00278"/>
    </source>
</evidence>
<comment type="function">
    <text evidence="12">IGPS catalyzes the conversion of PRFAR and glutamine to IGP, AICAR and glutamate. The HisH subunit catalyzes the hydrolysis of glutamine to glutamate and ammonia as part of the synthesis of IGP and AICAR. The resulting ammonia molecule is channeled to the active site of HisF.</text>
</comment>
<dbReference type="EMBL" id="NTJZ01000007">
    <property type="protein sequence ID" value="PDH33676.1"/>
    <property type="molecule type" value="Genomic_DNA"/>
</dbReference>
<dbReference type="EC" id="3.5.1.2" evidence="12"/>